<name>A0A3N5DEE8_9ENTR</name>
<organism evidence="2 3">
    <name type="scientific">Buttiauxella warmboldiae</name>
    <dbReference type="NCBI Taxonomy" id="82993"/>
    <lineage>
        <taxon>Bacteria</taxon>
        <taxon>Pseudomonadati</taxon>
        <taxon>Pseudomonadota</taxon>
        <taxon>Gammaproteobacteria</taxon>
        <taxon>Enterobacterales</taxon>
        <taxon>Enterobacteriaceae</taxon>
        <taxon>Buttiauxella</taxon>
    </lineage>
</organism>
<dbReference type="Pfam" id="PF01381">
    <property type="entry name" value="HTH_3"/>
    <property type="match status" value="1"/>
</dbReference>
<dbReference type="EMBL" id="RPOH01000064">
    <property type="protein sequence ID" value="RPH24150.1"/>
    <property type="molecule type" value="Genomic_DNA"/>
</dbReference>
<dbReference type="GO" id="GO:0003677">
    <property type="term" value="F:DNA binding"/>
    <property type="evidence" value="ECO:0007669"/>
    <property type="project" value="InterPro"/>
</dbReference>
<dbReference type="CDD" id="cd00093">
    <property type="entry name" value="HTH_XRE"/>
    <property type="match status" value="1"/>
</dbReference>
<sequence>MFKNQFVSGWCDFMIKKEEQNLDVDHKSPFKDRLAEAMLGESNSSFARKCGVTETTIRKYLHGKAWPRALTLQKISQITGRSTSWLLGEDDDTKVRDSVRENAEDGLFKDTELLLHLFKFLPVAQRSQVLKQVLKEVTQCVENVDRYKK</sequence>
<accession>A0A3N5DEE8</accession>
<comment type="caution">
    <text evidence="2">The sequence shown here is derived from an EMBL/GenBank/DDBJ whole genome shotgun (WGS) entry which is preliminary data.</text>
</comment>
<dbReference type="Gene3D" id="1.10.260.40">
    <property type="entry name" value="lambda repressor-like DNA-binding domains"/>
    <property type="match status" value="1"/>
</dbReference>
<proteinExistence type="predicted"/>
<dbReference type="OrthoDB" id="5959816at2"/>
<evidence type="ECO:0000313" key="2">
    <source>
        <dbReference type="EMBL" id="RPH24150.1"/>
    </source>
</evidence>
<dbReference type="PROSITE" id="PS50943">
    <property type="entry name" value="HTH_CROC1"/>
    <property type="match status" value="1"/>
</dbReference>
<protein>
    <submittedName>
        <fullName evidence="2">Helix-turn-helix domain-containing protein</fullName>
    </submittedName>
</protein>
<evidence type="ECO:0000313" key="3">
    <source>
        <dbReference type="Proteomes" id="UP000268615"/>
    </source>
</evidence>
<feature type="domain" description="HTH cro/C1-type" evidence="1">
    <location>
        <begin position="46"/>
        <end position="86"/>
    </location>
</feature>
<dbReference type="Proteomes" id="UP000268615">
    <property type="component" value="Unassembled WGS sequence"/>
</dbReference>
<dbReference type="AlphaFoldDB" id="A0A3N5DEE8"/>
<dbReference type="InterPro" id="IPR001387">
    <property type="entry name" value="Cro/C1-type_HTH"/>
</dbReference>
<dbReference type="InterPro" id="IPR010982">
    <property type="entry name" value="Lambda_DNA-bd_dom_sf"/>
</dbReference>
<dbReference type="RefSeq" id="WP_124024882.1">
    <property type="nucleotide sequence ID" value="NZ_RPOH01000064.1"/>
</dbReference>
<reference evidence="2 3" key="1">
    <citation type="submission" date="2018-11" db="EMBL/GenBank/DDBJ databases">
        <title>Draft genome sequence of Buttiauxella warmboldiae CCUG 35512.</title>
        <authorList>
            <person name="Salva-Serra F."/>
            <person name="Marathe N."/>
            <person name="Moore E."/>
            <person name="Svensson L."/>
            <person name="Engstrom-Jakobsson H."/>
        </authorList>
    </citation>
    <scope>NUCLEOTIDE SEQUENCE [LARGE SCALE GENOMIC DNA]</scope>
    <source>
        <strain evidence="2 3">CCUG 35512</strain>
    </source>
</reference>
<dbReference type="SUPFAM" id="SSF47413">
    <property type="entry name" value="lambda repressor-like DNA-binding domains"/>
    <property type="match status" value="1"/>
</dbReference>
<keyword evidence="3" id="KW-1185">Reference proteome</keyword>
<gene>
    <name evidence="2" type="ORF">EHN07_14925</name>
</gene>
<evidence type="ECO:0000259" key="1">
    <source>
        <dbReference type="PROSITE" id="PS50943"/>
    </source>
</evidence>